<comment type="caution">
    <text evidence="7">The sequence shown here is derived from an EMBL/GenBank/DDBJ whole genome shotgun (WGS) entry which is preliminary data.</text>
</comment>
<dbReference type="PANTHER" id="PTHR11228">
    <property type="entry name" value="RADICAL SAM DOMAIN PROTEIN"/>
    <property type="match status" value="1"/>
</dbReference>
<reference evidence="8" key="2">
    <citation type="submission" date="2019-01" db="EMBL/GenBank/DDBJ databases">
        <title>Genome sequence of Desulfonema ishimotonii strain Tokyo 01.</title>
        <authorList>
            <person name="Fukui M."/>
        </authorList>
    </citation>
    <scope>NUCLEOTIDE SEQUENCE [LARGE SCALE GENOMIC DNA]</scope>
    <source>
        <strain evidence="8">Tokyo 01</strain>
    </source>
</reference>
<comment type="cofactor">
    <cofactor evidence="1">
        <name>[4Fe-4S] cluster</name>
        <dbReference type="ChEBI" id="CHEBI:49883"/>
    </cofactor>
</comment>
<dbReference type="SUPFAM" id="SSF102114">
    <property type="entry name" value="Radical SAM enzymes"/>
    <property type="match status" value="1"/>
</dbReference>
<evidence type="ECO:0000256" key="5">
    <source>
        <dbReference type="ARBA" id="ARBA00023014"/>
    </source>
</evidence>
<dbReference type="GO" id="GO:0046872">
    <property type="term" value="F:metal ion binding"/>
    <property type="evidence" value="ECO:0007669"/>
    <property type="project" value="UniProtKB-KW"/>
</dbReference>
<keyword evidence="8" id="KW-1185">Reference proteome</keyword>
<dbReference type="PANTHER" id="PTHR11228:SF34">
    <property type="entry name" value="TUNGSTEN-CONTAINING ALDEHYDE FERREDOXIN OXIDOREDUCTASE COFACTOR MODIFYING PROTEIN"/>
    <property type="match status" value="1"/>
</dbReference>
<dbReference type="InterPro" id="IPR013785">
    <property type="entry name" value="Aldolase_TIM"/>
</dbReference>
<dbReference type="GO" id="GO:0003824">
    <property type="term" value="F:catalytic activity"/>
    <property type="evidence" value="ECO:0007669"/>
    <property type="project" value="InterPro"/>
</dbReference>
<evidence type="ECO:0000313" key="8">
    <source>
        <dbReference type="Proteomes" id="UP000288096"/>
    </source>
</evidence>
<evidence type="ECO:0000256" key="4">
    <source>
        <dbReference type="ARBA" id="ARBA00023004"/>
    </source>
</evidence>
<evidence type="ECO:0000256" key="2">
    <source>
        <dbReference type="ARBA" id="ARBA00022691"/>
    </source>
</evidence>
<dbReference type="InterPro" id="IPR007197">
    <property type="entry name" value="rSAM"/>
</dbReference>
<dbReference type="GO" id="GO:0051536">
    <property type="term" value="F:iron-sulfur cluster binding"/>
    <property type="evidence" value="ECO:0007669"/>
    <property type="project" value="UniProtKB-KW"/>
</dbReference>
<evidence type="ECO:0000256" key="1">
    <source>
        <dbReference type="ARBA" id="ARBA00001966"/>
    </source>
</evidence>
<accession>A0A401FWN4</accession>
<keyword evidence="4" id="KW-0408">Iron</keyword>
<sequence>MLTGIHILMTYKCNLECDHCFLYSGPNAQGTMTLPQIRCVLDESRKINSVEWIYFEGGEPFLFYPSMLEGIRLARNMGFKVGVVTNAYGAISEDDAEVWLRPLADIGVAYLSISDDSFHYGEGDNPAKRGLAAARKLGIPTAPICIQKPLVESMPGQGQGQDKGNPVIGGGAMFRGRAVEKLTSDLPRRPGCEFIKCPHEDLQSPSRVHVDCYGHVHLCQGLSMGNMWQCPLSKLVLEYEADLHPVCGPLTKGGPALLAKQYDVDIEGEYVDECHFCYLTRRTLVDRFPKYLAPRQVYGLKEK</sequence>
<evidence type="ECO:0000259" key="6">
    <source>
        <dbReference type="Pfam" id="PF04055"/>
    </source>
</evidence>
<keyword evidence="2" id="KW-0949">S-adenosyl-L-methionine</keyword>
<keyword evidence="3" id="KW-0479">Metal-binding</keyword>
<proteinExistence type="predicted"/>
<dbReference type="SFLD" id="SFLDG01067">
    <property type="entry name" value="SPASM/twitch_domain_containing"/>
    <property type="match status" value="1"/>
</dbReference>
<dbReference type="AlphaFoldDB" id="A0A401FWN4"/>
<name>A0A401FWN4_9BACT</name>
<reference evidence="8" key="1">
    <citation type="submission" date="2017-11" db="EMBL/GenBank/DDBJ databases">
        <authorList>
            <person name="Watanabe M."/>
            <person name="Kojima H."/>
        </authorList>
    </citation>
    <scope>NUCLEOTIDE SEQUENCE [LARGE SCALE GENOMIC DNA]</scope>
    <source>
        <strain evidence="8">Tokyo 01</strain>
    </source>
</reference>
<dbReference type="InterPro" id="IPR050377">
    <property type="entry name" value="Radical_SAM_PqqE_MftC-like"/>
</dbReference>
<dbReference type="CDD" id="cd01335">
    <property type="entry name" value="Radical_SAM"/>
    <property type="match status" value="1"/>
</dbReference>
<protein>
    <recommendedName>
        <fullName evidence="6">Radical SAM core domain-containing protein</fullName>
    </recommendedName>
</protein>
<evidence type="ECO:0000256" key="3">
    <source>
        <dbReference type="ARBA" id="ARBA00022723"/>
    </source>
</evidence>
<feature type="domain" description="Radical SAM core" evidence="6">
    <location>
        <begin position="8"/>
        <end position="140"/>
    </location>
</feature>
<dbReference type="Pfam" id="PF04055">
    <property type="entry name" value="Radical_SAM"/>
    <property type="match status" value="1"/>
</dbReference>
<organism evidence="7 8">
    <name type="scientific">Desulfonema ishimotonii</name>
    <dbReference type="NCBI Taxonomy" id="45657"/>
    <lineage>
        <taxon>Bacteria</taxon>
        <taxon>Pseudomonadati</taxon>
        <taxon>Thermodesulfobacteriota</taxon>
        <taxon>Desulfobacteria</taxon>
        <taxon>Desulfobacterales</taxon>
        <taxon>Desulfococcaceae</taxon>
        <taxon>Desulfonema</taxon>
    </lineage>
</organism>
<dbReference type="InterPro" id="IPR058240">
    <property type="entry name" value="rSAM_sf"/>
</dbReference>
<evidence type="ECO:0000313" key="7">
    <source>
        <dbReference type="EMBL" id="GBC61380.1"/>
    </source>
</evidence>
<dbReference type="SFLD" id="SFLDS00029">
    <property type="entry name" value="Radical_SAM"/>
    <property type="match status" value="1"/>
</dbReference>
<dbReference type="EMBL" id="BEXT01000001">
    <property type="protein sequence ID" value="GBC61380.1"/>
    <property type="molecule type" value="Genomic_DNA"/>
</dbReference>
<keyword evidence="5" id="KW-0411">Iron-sulfur</keyword>
<dbReference type="Proteomes" id="UP000288096">
    <property type="component" value="Unassembled WGS sequence"/>
</dbReference>
<dbReference type="RefSeq" id="WP_124328680.1">
    <property type="nucleotide sequence ID" value="NZ_BEXT01000001.1"/>
</dbReference>
<dbReference type="Gene3D" id="3.20.20.70">
    <property type="entry name" value="Aldolase class I"/>
    <property type="match status" value="1"/>
</dbReference>
<gene>
    <name evidence="7" type="ORF">DENIS_2340</name>
</gene>
<dbReference type="OrthoDB" id="7021155at2"/>